<sequence>MPSPPGHEDSAMSAPTTDTASWSPECALALRPGYEYLHAQCRQTGDVPLPYATGLLLVHRCTCLCHAYNSQGTTRVARSSQMTQ</sequence>
<proteinExistence type="predicted"/>
<keyword evidence="3" id="KW-1185">Reference proteome</keyword>
<protein>
    <submittedName>
        <fullName evidence="2">Uncharacterized protein</fullName>
    </submittedName>
</protein>
<feature type="region of interest" description="Disordered" evidence="1">
    <location>
        <begin position="1"/>
        <end position="21"/>
    </location>
</feature>
<dbReference type="Proteomes" id="UP001500610">
    <property type="component" value="Unassembled WGS sequence"/>
</dbReference>
<comment type="caution">
    <text evidence="2">The sequence shown here is derived from an EMBL/GenBank/DDBJ whole genome shotgun (WGS) entry which is preliminary data.</text>
</comment>
<evidence type="ECO:0000313" key="3">
    <source>
        <dbReference type="Proteomes" id="UP001500610"/>
    </source>
</evidence>
<organism evidence="2 3">
    <name type="scientific">Streptomyces hyderabadensis</name>
    <dbReference type="NCBI Taxonomy" id="598549"/>
    <lineage>
        <taxon>Bacteria</taxon>
        <taxon>Bacillati</taxon>
        <taxon>Actinomycetota</taxon>
        <taxon>Actinomycetes</taxon>
        <taxon>Kitasatosporales</taxon>
        <taxon>Streptomycetaceae</taxon>
        <taxon>Streptomyces</taxon>
    </lineage>
</organism>
<accession>A0ABP9I1L2</accession>
<reference evidence="3" key="1">
    <citation type="journal article" date="2019" name="Int. J. Syst. Evol. Microbiol.">
        <title>The Global Catalogue of Microorganisms (GCM) 10K type strain sequencing project: providing services to taxonomists for standard genome sequencing and annotation.</title>
        <authorList>
            <consortium name="The Broad Institute Genomics Platform"/>
            <consortium name="The Broad Institute Genome Sequencing Center for Infectious Disease"/>
            <person name="Wu L."/>
            <person name="Ma J."/>
        </authorList>
    </citation>
    <scope>NUCLEOTIDE SEQUENCE [LARGE SCALE GENOMIC DNA]</scope>
    <source>
        <strain evidence="3">JCM 17657</strain>
    </source>
</reference>
<evidence type="ECO:0000256" key="1">
    <source>
        <dbReference type="SAM" id="MobiDB-lite"/>
    </source>
</evidence>
<name>A0ABP9I1L2_9ACTN</name>
<feature type="compositionally biased region" description="Basic and acidic residues" evidence="1">
    <location>
        <begin position="1"/>
        <end position="10"/>
    </location>
</feature>
<evidence type="ECO:0000313" key="2">
    <source>
        <dbReference type="EMBL" id="GAA4984453.1"/>
    </source>
</evidence>
<gene>
    <name evidence="2" type="ORF">GCM10023257_24290</name>
</gene>
<dbReference type="EMBL" id="BAABIV010000011">
    <property type="protein sequence ID" value="GAA4984453.1"/>
    <property type="molecule type" value="Genomic_DNA"/>
</dbReference>